<dbReference type="EMBL" id="JAMZIH010005143">
    <property type="protein sequence ID" value="KAJ1676045.1"/>
    <property type="molecule type" value="Genomic_DNA"/>
</dbReference>
<gene>
    <name evidence="1" type="ORF">EV182_000038</name>
</gene>
<sequence length="233" mass="26860">MNAQQQISSSNDSLLFSTPKHAGRALQTLGGATPQLQSPFHHTQHMKRNQLLIELNYLRSRRHCPSRMYIMPSMSTLNVFPRSGYWKGGVFRFRINIPLEYPNVRPSVHMLTNLFHPLVDPNSGEFTIRHQFPQWRPNRDYVFHILHYIKNSFKPACLAALALDLTADNCPNPAALELYKSDIKLFEEYASRSSKYSVDPKTLYCNLGPDCTIVFNRLGENEFGTRQPTFSRQ</sequence>
<accession>A0ACC1HKZ2</accession>
<evidence type="ECO:0000313" key="1">
    <source>
        <dbReference type="EMBL" id="KAJ1676045.1"/>
    </source>
</evidence>
<organism evidence="1 2">
    <name type="scientific">Spiromyces aspiralis</name>
    <dbReference type="NCBI Taxonomy" id="68401"/>
    <lineage>
        <taxon>Eukaryota</taxon>
        <taxon>Fungi</taxon>
        <taxon>Fungi incertae sedis</taxon>
        <taxon>Zoopagomycota</taxon>
        <taxon>Kickxellomycotina</taxon>
        <taxon>Kickxellomycetes</taxon>
        <taxon>Kickxellales</taxon>
        <taxon>Kickxellaceae</taxon>
        <taxon>Spiromyces</taxon>
    </lineage>
</organism>
<name>A0ACC1HKZ2_9FUNG</name>
<reference evidence="1" key="1">
    <citation type="submission" date="2022-06" db="EMBL/GenBank/DDBJ databases">
        <title>Phylogenomic reconstructions and comparative analyses of Kickxellomycotina fungi.</title>
        <authorList>
            <person name="Reynolds N.K."/>
            <person name="Stajich J.E."/>
            <person name="Barry K."/>
            <person name="Grigoriev I.V."/>
            <person name="Crous P."/>
            <person name="Smith M.E."/>
        </authorList>
    </citation>
    <scope>NUCLEOTIDE SEQUENCE</scope>
    <source>
        <strain evidence="1">RSA 2271</strain>
    </source>
</reference>
<comment type="caution">
    <text evidence="1">The sequence shown here is derived from an EMBL/GenBank/DDBJ whole genome shotgun (WGS) entry which is preliminary data.</text>
</comment>
<protein>
    <submittedName>
        <fullName evidence="1">Uncharacterized protein</fullName>
    </submittedName>
</protein>
<proteinExistence type="predicted"/>
<keyword evidence="2" id="KW-1185">Reference proteome</keyword>
<dbReference type="Proteomes" id="UP001145114">
    <property type="component" value="Unassembled WGS sequence"/>
</dbReference>
<evidence type="ECO:0000313" key="2">
    <source>
        <dbReference type="Proteomes" id="UP001145114"/>
    </source>
</evidence>